<feature type="domain" description="DDE-1" evidence="1">
    <location>
        <begin position="1"/>
        <end position="124"/>
    </location>
</feature>
<dbReference type="Pfam" id="PF03184">
    <property type="entry name" value="DDE_1"/>
    <property type="match status" value="1"/>
</dbReference>
<dbReference type="RefSeq" id="XP_055897466.1">
    <property type="nucleotide sequence ID" value="XM_056041491.1"/>
</dbReference>
<dbReference type="Gene3D" id="3.30.420.10">
    <property type="entry name" value="Ribonuclease H-like superfamily/Ribonuclease H"/>
    <property type="match status" value="1"/>
</dbReference>
<name>A0A9W3BDG5_BIOGL</name>
<sequence length="389" mass="43323">MCCIVSATGNTLPPVFIFPKKQFKNFMLNGSPEGSLGHAHPSGWMTSESFLQVIHHFIKYVRPTEIYPVILILDNHESHLSYAALELAKRNNIHVITLPPHTSHKLQPLDRTVFGPMKAAFNNLADSWQIKYARQTLSIYQLVELRGTAFLKASTKQNILSGFKTSGVWPLDKDIFLDEEFLPSDVTDRPMVADPELPDIDIARPRAHCSSSSPDTDTPFVPDATPQGDTSINVLAHTISSDAASPKMFASPEIFAGYPKAAPRKQTNRGKKRGKCMLATSSPMMEEIKLKHCVKSGDISNVKKNLFDTDMTDDRTDNISDSSDSSDESIDVRMDGVESVNVNDYVLCEFEVGKKAKYLVGKVMKEEDEDGDIEVSFLRKSGKMVDKFF</sequence>
<dbReference type="InterPro" id="IPR036397">
    <property type="entry name" value="RNaseH_sf"/>
</dbReference>
<evidence type="ECO:0000313" key="2">
    <source>
        <dbReference type="Proteomes" id="UP001165740"/>
    </source>
</evidence>
<dbReference type="AlphaFoldDB" id="A0A9W3BDG5"/>
<reference evidence="3" key="1">
    <citation type="submission" date="2025-08" db="UniProtKB">
        <authorList>
            <consortium name="RefSeq"/>
        </authorList>
    </citation>
    <scope>IDENTIFICATION</scope>
</reference>
<evidence type="ECO:0000259" key="1">
    <source>
        <dbReference type="Pfam" id="PF03184"/>
    </source>
</evidence>
<dbReference type="GeneID" id="129928222"/>
<dbReference type="OrthoDB" id="6146424at2759"/>
<protein>
    <submittedName>
        <fullName evidence="3">Uncharacterized protein LOC129928222</fullName>
    </submittedName>
</protein>
<organism evidence="2 3">
    <name type="scientific">Biomphalaria glabrata</name>
    <name type="common">Bloodfluke planorb</name>
    <name type="synonym">Freshwater snail</name>
    <dbReference type="NCBI Taxonomy" id="6526"/>
    <lineage>
        <taxon>Eukaryota</taxon>
        <taxon>Metazoa</taxon>
        <taxon>Spiralia</taxon>
        <taxon>Lophotrochozoa</taxon>
        <taxon>Mollusca</taxon>
        <taxon>Gastropoda</taxon>
        <taxon>Heterobranchia</taxon>
        <taxon>Euthyneura</taxon>
        <taxon>Panpulmonata</taxon>
        <taxon>Hygrophila</taxon>
        <taxon>Lymnaeoidea</taxon>
        <taxon>Planorbidae</taxon>
        <taxon>Biomphalaria</taxon>
    </lineage>
</organism>
<dbReference type="GO" id="GO:0003677">
    <property type="term" value="F:DNA binding"/>
    <property type="evidence" value="ECO:0007669"/>
    <property type="project" value="TreeGrafter"/>
</dbReference>
<gene>
    <name evidence="3" type="primary">LOC129928222</name>
</gene>
<accession>A0A9W3BDG5</accession>
<dbReference type="PANTHER" id="PTHR19303">
    <property type="entry name" value="TRANSPOSON"/>
    <property type="match status" value="1"/>
</dbReference>
<dbReference type="PANTHER" id="PTHR19303:SF74">
    <property type="entry name" value="POGO TRANSPOSABLE ELEMENT WITH KRAB DOMAIN"/>
    <property type="match status" value="1"/>
</dbReference>
<dbReference type="Proteomes" id="UP001165740">
    <property type="component" value="Chromosome 1"/>
</dbReference>
<dbReference type="OMA" id="CIWEENE"/>
<dbReference type="InterPro" id="IPR050863">
    <property type="entry name" value="CenT-Element_Derived"/>
</dbReference>
<dbReference type="GO" id="GO:0005634">
    <property type="term" value="C:nucleus"/>
    <property type="evidence" value="ECO:0007669"/>
    <property type="project" value="TreeGrafter"/>
</dbReference>
<dbReference type="InterPro" id="IPR004875">
    <property type="entry name" value="DDE_SF_endonuclease_dom"/>
</dbReference>
<proteinExistence type="predicted"/>
<evidence type="ECO:0000313" key="3">
    <source>
        <dbReference type="RefSeq" id="XP_055897466.1"/>
    </source>
</evidence>
<keyword evidence="2" id="KW-1185">Reference proteome</keyword>